<name>Q01XP0_SOLUE</name>
<dbReference type="Pfam" id="PF00990">
    <property type="entry name" value="GGDEF"/>
    <property type="match status" value="1"/>
</dbReference>
<dbReference type="PANTHER" id="PTHR45138:SF9">
    <property type="entry name" value="DIGUANYLATE CYCLASE DGCM-RELATED"/>
    <property type="match status" value="1"/>
</dbReference>
<dbReference type="EC" id="2.7.7.65" evidence="1"/>
<dbReference type="FunFam" id="3.30.70.270:FF:000001">
    <property type="entry name" value="Diguanylate cyclase domain protein"/>
    <property type="match status" value="1"/>
</dbReference>
<gene>
    <name evidence="6" type="ordered locus">Acid_4616</name>
</gene>
<dbReference type="KEGG" id="sus:Acid_4616"/>
<keyword evidence="3" id="KW-0597">Phosphoprotein</keyword>
<dbReference type="InterPro" id="IPR000160">
    <property type="entry name" value="GGDEF_dom"/>
</dbReference>
<evidence type="ECO:0000256" key="3">
    <source>
        <dbReference type="PROSITE-ProRule" id="PRU00169"/>
    </source>
</evidence>
<dbReference type="SUPFAM" id="SSF55073">
    <property type="entry name" value="Nucleotide cyclase"/>
    <property type="match status" value="1"/>
</dbReference>
<dbReference type="Pfam" id="PF00072">
    <property type="entry name" value="Response_reg"/>
    <property type="match status" value="1"/>
</dbReference>
<dbReference type="eggNOG" id="COG3706">
    <property type="taxonomic scope" value="Bacteria"/>
</dbReference>
<reference evidence="6" key="1">
    <citation type="submission" date="2006-10" db="EMBL/GenBank/DDBJ databases">
        <title>Complete sequence of Solibacter usitatus Ellin6076.</title>
        <authorList>
            <consortium name="US DOE Joint Genome Institute"/>
            <person name="Copeland A."/>
            <person name="Lucas S."/>
            <person name="Lapidus A."/>
            <person name="Barry K."/>
            <person name="Detter J.C."/>
            <person name="Glavina del Rio T."/>
            <person name="Hammon N."/>
            <person name="Israni S."/>
            <person name="Dalin E."/>
            <person name="Tice H."/>
            <person name="Pitluck S."/>
            <person name="Thompson L.S."/>
            <person name="Brettin T."/>
            <person name="Bruce D."/>
            <person name="Han C."/>
            <person name="Tapia R."/>
            <person name="Gilna P."/>
            <person name="Schmutz J."/>
            <person name="Larimer F."/>
            <person name="Land M."/>
            <person name="Hauser L."/>
            <person name="Kyrpides N."/>
            <person name="Mikhailova N."/>
            <person name="Janssen P.H."/>
            <person name="Kuske C.R."/>
            <person name="Richardson P."/>
        </authorList>
    </citation>
    <scope>NUCLEOTIDE SEQUENCE</scope>
    <source>
        <strain evidence="6">Ellin6076</strain>
    </source>
</reference>
<dbReference type="STRING" id="234267.Acid_4616"/>
<dbReference type="GO" id="GO:0052621">
    <property type="term" value="F:diguanylate cyclase activity"/>
    <property type="evidence" value="ECO:0007669"/>
    <property type="project" value="UniProtKB-EC"/>
</dbReference>
<protein>
    <recommendedName>
        <fullName evidence="1">diguanylate cyclase</fullName>
        <ecNumber evidence="1">2.7.7.65</ecNumber>
    </recommendedName>
</protein>
<organism evidence="6">
    <name type="scientific">Solibacter usitatus (strain Ellin6076)</name>
    <dbReference type="NCBI Taxonomy" id="234267"/>
    <lineage>
        <taxon>Bacteria</taxon>
        <taxon>Pseudomonadati</taxon>
        <taxon>Acidobacteriota</taxon>
        <taxon>Terriglobia</taxon>
        <taxon>Bryobacterales</taxon>
        <taxon>Solibacteraceae</taxon>
        <taxon>Candidatus Solibacter</taxon>
    </lineage>
</organism>
<dbReference type="PROSITE" id="PS50110">
    <property type="entry name" value="RESPONSE_REGULATORY"/>
    <property type="match status" value="1"/>
</dbReference>
<dbReference type="InterPro" id="IPR011006">
    <property type="entry name" value="CheY-like_superfamily"/>
</dbReference>
<dbReference type="HOGENOM" id="CLU_000445_11_28_0"/>
<evidence type="ECO:0000256" key="1">
    <source>
        <dbReference type="ARBA" id="ARBA00012528"/>
    </source>
</evidence>
<proteinExistence type="predicted"/>
<evidence type="ECO:0000313" key="6">
    <source>
        <dbReference type="EMBL" id="ABJ85575.1"/>
    </source>
</evidence>
<dbReference type="CDD" id="cd01949">
    <property type="entry name" value="GGDEF"/>
    <property type="match status" value="1"/>
</dbReference>
<dbReference type="NCBIfam" id="TIGR00254">
    <property type="entry name" value="GGDEF"/>
    <property type="match status" value="1"/>
</dbReference>
<evidence type="ECO:0000256" key="2">
    <source>
        <dbReference type="ARBA" id="ARBA00034247"/>
    </source>
</evidence>
<dbReference type="InParanoid" id="Q01XP0"/>
<dbReference type="GO" id="GO:0005886">
    <property type="term" value="C:plasma membrane"/>
    <property type="evidence" value="ECO:0007669"/>
    <property type="project" value="TreeGrafter"/>
</dbReference>
<dbReference type="InterPro" id="IPR001789">
    <property type="entry name" value="Sig_transdc_resp-reg_receiver"/>
</dbReference>
<evidence type="ECO:0000259" key="5">
    <source>
        <dbReference type="PROSITE" id="PS50887"/>
    </source>
</evidence>
<feature type="domain" description="Response regulatory" evidence="4">
    <location>
        <begin position="22"/>
        <end position="139"/>
    </location>
</feature>
<dbReference type="SUPFAM" id="SSF52172">
    <property type="entry name" value="CheY-like"/>
    <property type="match status" value="1"/>
</dbReference>
<dbReference type="PROSITE" id="PS50887">
    <property type="entry name" value="GGDEF"/>
    <property type="match status" value="1"/>
</dbReference>
<dbReference type="Gene3D" id="3.30.70.270">
    <property type="match status" value="1"/>
</dbReference>
<accession>Q01XP0</accession>
<dbReference type="GO" id="GO:0043709">
    <property type="term" value="P:cell adhesion involved in single-species biofilm formation"/>
    <property type="evidence" value="ECO:0007669"/>
    <property type="project" value="TreeGrafter"/>
</dbReference>
<dbReference type="CDD" id="cd17574">
    <property type="entry name" value="REC_OmpR"/>
    <property type="match status" value="1"/>
</dbReference>
<dbReference type="InterPro" id="IPR043128">
    <property type="entry name" value="Rev_trsase/Diguanyl_cyclase"/>
</dbReference>
<dbReference type="Gene3D" id="3.40.50.2300">
    <property type="match status" value="1"/>
</dbReference>
<dbReference type="PANTHER" id="PTHR45138">
    <property type="entry name" value="REGULATORY COMPONENTS OF SENSORY TRANSDUCTION SYSTEM"/>
    <property type="match status" value="1"/>
</dbReference>
<dbReference type="InterPro" id="IPR050469">
    <property type="entry name" value="Diguanylate_Cyclase"/>
</dbReference>
<dbReference type="SMART" id="SM00267">
    <property type="entry name" value="GGDEF"/>
    <property type="match status" value="1"/>
</dbReference>
<comment type="catalytic activity">
    <reaction evidence="2">
        <text>2 GTP = 3',3'-c-di-GMP + 2 diphosphate</text>
        <dbReference type="Rhea" id="RHEA:24898"/>
        <dbReference type="ChEBI" id="CHEBI:33019"/>
        <dbReference type="ChEBI" id="CHEBI:37565"/>
        <dbReference type="ChEBI" id="CHEBI:58805"/>
        <dbReference type="EC" id="2.7.7.65"/>
    </reaction>
</comment>
<sequence>MPNASSNTAGLLALCNTHRPMRVLAAEDNPVFQSMLKTMLTRWGYEAVIARDGTEAWNILEGDGAPRLAILDWMMPGMDGVEICRRIRSANREPYVYILLLTARTESQDLIEGMDAGADDYLTKPFNAHELRVRIRAGRRILDLQEELLKAREALREQATHDGLTGLLNRTSILEKLDDELSRAARDGSSVSVLMVDLDRFKSVNDTQGHLAGDAVLREASSRLRSASRRYDSVGRYGGEEFLVVLPGCEKAAAELQAERLREAIGGTPFRADSRPLAMTCSIGLACSSHCAPEDLIREADDALYQAKAGGRNRVVAHTELSMGI</sequence>
<dbReference type="GO" id="GO:1902201">
    <property type="term" value="P:negative regulation of bacterial-type flagellum-dependent cell motility"/>
    <property type="evidence" value="ECO:0007669"/>
    <property type="project" value="TreeGrafter"/>
</dbReference>
<feature type="modified residue" description="4-aspartylphosphate" evidence="3">
    <location>
        <position position="72"/>
    </location>
</feature>
<dbReference type="InterPro" id="IPR029787">
    <property type="entry name" value="Nucleotide_cyclase"/>
</dbReference>
<dbReference type="GO" id="GO:0000160">
    <property type="term" value="P:phosphorelay signal transduction system"/>
    <property type="evidence" value="ECO:0007669"/>
    <property type="project" value="InterPro"/>
</dbReference>
<dbReference type="AlphaFoldDB" id="Q01XP0"/>
<dbReference type="EMBL" id="CP000473">
    <property type="protein sequence ID" value="ABJ85575.1"/>
    <property type="molecule type" value="Genomic_DNA"/>
</dbReference>
<dbReference type="FunCoup" id="Q01XP0">
    <property type="interactions" value="109"/>
</dbReference>
<dbReference type="SMART" id="SM00448">
    <property type="entry name" value="REC"/>
    <property type="match status" value="1"/>
</dbReference>
<feature type="domain" description="GGDEF" evidence="5">
    <location>
        <begin position="189"/>
        <end position="320"/>
    </location>
</feature>
<evidence type="ECO:0000259" key="4">
    <source>
        <dbReference type="PROSITE" id="PS50110"/>
    </source>
</evidence>